<accession>U4LQX2</accession>
<sequence length="1418" mass="158649">MGANSTAASPFNPFNTPTQSAFTPASTPASPFSVDAAKQAPVNPFLNTKPAAVNPFLGAAQSNPSSFSVAPEQGATTNGFSAFGNKPVFGIAPNAPTAPNPFQKAAAAASKPTANGTISKAARQARFNETTDVSTQYQQAVEERVVRRAKLIKDGIIDDPERPKPLEEAITFTGTCTQMCPEFECLQRQHQKMVDSFELDEEGNPSEQLFVKSFHRPAAGMDAPLPEDVRTPRALVDTLRYLVFDVVRNSSWLDCHGFIRDRTRSIRQDFTYQNYEGDEAVICTEIIARFHILALHELCEAPDNQEFMELEQLDKSLTTLGFLYRDGLRPNKDGYRKAFPNEAEFRAYTILRHLRDRYVEREDLRTWPVEVLYSPKVQHALKIYQVLQRYDKGSSYGFHAQHYINTFFDLVKSPHTDYVMACLLQVYFPEIRRHALKMIAGTYMKTSKQTSLEWITEYLCYESMEDAERDILHYGLSVREHVTETGRFYYLVPERKTFNDEAAKIRTHPHPSILNPKKQAGSSLVDYLWGREEPIQLVPVTSIKNEQAMLQGICQEVDSECAFGEIDSFFNIPGADAGAVPNWTPKTLPSGPQFANFNKSVSPFTPPVQAQNPFAATNNGFPSSNQHFPAPPAPSVFATNNSFSGFSQPATQQPASVFARAPAFAAHSAENPFAPAALASMPSMAPPTGLTNGNSLFSVKPQVSAFFPVQPVDNKPLFPVSANDGEDDDYEEEEDDTVPDPQLPSWTSFLPSGVASHANPSASLAFGAKPANTNDAPSLFDKKPGASLPSFSFSKPALQQAGAATTFAPQPTLENIGGDTSSNLLAKAEEDKTNKELEEKQAREMALAREAVLKERMMAKAAKDKAEKEEREKREKEEAIERERRENEEAEARELKKREEELEAKAMGFYNRRILEKFYYQYAEKARKHRRRTLQALRKKHRAAYAEDPQWWPIVKDGALYTDSVQKVSELVFKSAELETSIPQIVHMAFAESNVDRTTYRMLLHNNDRTGRSEYWFHQKFLNGSPRISVFNHDTKNEFHAQLTVTEIEAPEVGFLLFGCSADFAVSNKDRFATDCDNLHHIVNYLTQRSRFARLAVMVVCYRSPMDDEPAHPTGLDSSRTLGKARRERIEAVKSALNFSSFPRTVIGKKVVMVETLRDLDLSYEVRTFADEYILDTISAQYSPSPEPSPPAPALQAQRQQKQQQPARKRRQEDQAQREGSPKQHRLSPPAERRKRSILEVDPRTPVKQQSPATATSSTTKRGSESGKQDTPLKRYRRKQEEQAALDNARLKSNNLIGFQGFSVMVQGSKSQNADSTSRLSGLPAQRQTQHQSPVRTLVPHSATTSRLPAQIQARQQPMQALVPRAATAPKQSTPAMDEERRKRIDQTIADAFETSAAIMKMFEECGDDSFSGKVGRG</sequence>
<dbReference type="GO" id="GO:0006406">
    <property type="term" value="P:mRNA export from nucleus"/>
    <property type="evidence" value="ECO:0007669"/>
    <property type="project" value="TreeGrafter"/>
</dbReference>
<evidence type="ECO:0000313" key="4">
    <source>
        <dbReference type="Proteomes" id="UP000018144"/>
    </source>
</evidence>
<dbReference type="PANTHER" id="PTHR12436">
    <property type="entry name" value="80 KDA MCM3-ASSOCIATED PROTEIN"/>
    <property type="match status" value="1"/>
</dbReference>
<dbReference type="EMBL" id="HF936572">
    <property type="protein sequence ID" value="CCX34586.1"/>
    <property type="molecule type" value="Genomic_DNA"/>
</dbReference>
<dbReference type="GO" id="GO:0005737">
    <property type="term" value="C:cytoplasm"/>
    <property type="evidence" value="ECO:0007669"/>
    <property type="project" value="TreeGrafter"/>
</dbReference>
<evidence type="ECO:0000313" key="3">
    <source>
        <dbReference type="EMBL" id="CCX34586.1"/>
    </source>
</evidence>
<name>U4LQX2_PYROM</name>
<gene>
    <name evidence="3" type="ORF">PCON_03979</name>
</gene>
<dbReference type="GO" id="GO:0070390">
    <property type="term" value="C:transcription export complex 2"/>
    <property type="evidence" value="ECO:0007669"/>
    <property type="project" value="TreeGrafter"/>
</dbReference>
<feature type="compositionally biased region" description="Basic and acidic residues" evidence="1">
    <location>
        <begin position="1211"/>
        <end position="1222"/>
    </location>
</feature>
<protein>
    <submittedName>
        <fullName evidence="3">Similar to SAC3 family protein 1 acc. no. O74889</fullName>
    </submittedName>
</protein>
<dbReference type="PANTHER" id="PTHR12436:SF3">
    <property type="entry name" value="GERMINAL-CENTER ASSOCIATED NUCLEAR PROTEIN"/>
    <property type="match status" value="1"/>
</dbReference>
<evidence type="ECO:0000259" key="2">
    <source>
        <dbReference type="Pfam" id="PF03399"/>
    </source>
</evidence>
<dbReference type="Proteomes" id="UP000018144">
    <property type="component" value="Unassembled WGS sequence"/>
</dbReference>
<feature type="compositionally biased region" description="Polar residues" evidence="1">
    <location>
        <begin position="1310"/>
        <end position="1335"/>
    </location>
</feature>
<feature type="compositionally biased region" description="Low complexity" evidence="1">
    <location>
        <begin position="1194"/>
        <end position="1206"/>
    </location>
</feature>
<feature type="compositionally biased region" description="Polar residues" evidence="1">
    <location>
        <begin position="1"/>
        <end position="30"/>
    </location>
</feature>
<feature type="region of interest" description="Disordered" evidence="1">
    <location>
        <begin position="1"/>
        <end position="33"/>
    </location>
</feature>
<feature type="domain" description="SAC3/GANP/THP3 conserved" evidence="2">
    <location>
        <begin position="179"/>
        <end position="479"/>
    </location>
</feature>
<dbReference type="InterPro" id="IPR005062">
    <property type="entry name" value="SAC3/GANP/THP3_conserved"/>
</dbReference>
<evidence type="ECO:0000256" key="1">
    <source>
        <dbReference type="SAM" id="MobiDB-lite"/>
    </source>
</evidence>
<dbReference type="STRING" id="1076935.U4LQX2"/>
<organism evidence="3 4">
    <name type="scientific">Pyronema omphalodes (strain CBS 100304)</name>
    <name type="common">Pyronema confluens</name>
    <dbReference type="NCBI Taxonomy" id="1076935"/>
    <lineage>
        <taxon>Eukaryota</taxon>
        <taxon>Fungi</taxon>
        <taxon>Dikarya</taxon>
        <taxon>Ascomycota</taxon>
        <taxon>Pezizomycotina</taxon>
        <taxon>Pezizomycetes</taxon>
        <taxon>Pezizales</taxon>
        <taxon>Pyronemataceae</taxon>
        <taxon>Pyronema</taxon>
    </lineage>
</organism>
<proteinExistence type="predicted"/>
<dbReference type="eggNOG" id="KOG1860">
    <property type="taxonomic scope" value="Eukaryota"/>
</dbReference>
<feature type="region of interest" description="Disordered" evidence="1">
    <location>
        <begin position="1180"/>
        <end position="1282"/>
    </location>
</feature>
<reference evidence="3 4" key="1">
    <citation type="journal article" date="2013" name="PLoS Genet.">
        <title>The genome and development-dependent transcriptomes of Pyronema confluens: a window into fungal evolution.</title>
        <authorList>
            <person name="Traeger S."/>
            <person name="Altegoer F."/>
            <person name="Freitag M."/>
            <person name="Gabaldon T."/>
            <person name="Kempken F."/>
            <person name="Kumar A."/>
            <person name="Marcet-Houben M."/>
            <person name="Poggeler S."/>
            <person name="Stajich J.E."/>
            <person name="Nowrousian M."/>
        </authorList>
    </citation>
    <scope>NUCLEOTIDE SEQUENCE [LARGE SCALE GENOMIC DNA]</scope>
    <source>
        <strain evidence="4">CBS 100304</strain>
        <tissue evidence="3">Vegetative mycelium</tissue>
    </source>
</reference>
<dbReference type="Gene3D" id="1.25.40.990">
    <property type="match status" value="1"/>
</dbReference>
<feature type="compositionally biased region" description="Acidic residues" evidence="1">
    <location>
        <begin position="724"/>
        <end position="738"/>
    </location>
</feature>
<feature type="region of interest" description="Disordered" evidence="1">
    <location>
        <begin position="719"/>
        <end position="742"/>
    </location>
</feature>
<feature type="region of interest" description="Disordered" evidence="1">
    <location>
        <begin position="1310"/>
        <end position="1337"/>
    </location>
</feature>
<keyword evidence="4" id="KW-1185">Reference proteome</keyword>
<dbReference type="OrthoDB" id="264795at2759"/>
<feature type="region of interest" description="Disordered" evidence="1">
    <location>
        <begin position="861"/>
        <end position="895"/>
    </location>
</feature>
<feature type="compositionally biased region" description="Basic and acidic residues" evidence="1">
    <location>
        <begin position="1262"/>
        <end position="1273"/>
    </location>
</feature>
<dbReference type="Pfam" id="PF03399">
    <property type="entry name" value="SAC3_GANP"/>
    <property type="match status" value="1"/>
</dbReference>
<dbReference type="InterPro" id="IPR045107">
    <property type="entry name" value="SAC3/GANP/THP3"/>
</dbReference>